<reference evidence="1 2" key="1">
    <citation type="submission" date="2018-10" db="EMBL/GenBank/DDBJ databases">
        <title>Natrarchaeobius chitinivorans gen. nov., sp. nov., and Natrarchaeobius haloalkaliphilus sp. nov., alkaliphilic, chitin-utilizing haloarchaea from hypersaline alkaline lakes.</title>
        <authorList>
            <person name="Sorokin D.Y."/>
            <person name="Elcheninov A.G."/>
            <person name="Kostrikina N.A."/>
            <person name="Bale N.J."/>
            <person name="Sinninghe Damste J.S."/>
            <person name="Khijniak T.V."/>
            <person name="Kublanov I.V."/>
            <person name="Toshchakov S.V."/>
        </authorList>
    </citation>
    <scope>NUCLEOTIDE SEQUENCE [LARGE SCALE GENOMIC DNA]</scope>
    <source>
        <strain evidence="1 2">AArcht4T</strain>
    </source>
</reference>
<gene>
    <name evidence="1" type="ORF">EA473_14340</name>
</gene>
<proteinExistence type="predicted"/>
<comment type="caution">
    <text evidence="1">The sequence shown here is derived from an EMBL/GenBank/DDBJ whole genome shotgun (WGS) entry which is preliminary data.</text>
</comment>
<dbReference type="AlphaFoldDB" id="A0A3N6N6A1"/>
<evidence type="ECO:0000313" key="1">
    <source>
        <dbReference type="EMBL" id="RQG93882.1"/>
    </source>
</evidence>
<sequence>MEVYVGSSINRIDLGDISKACGIDKDRVRNLVADLAEREPALVDDGEDAWRWEEDELRRQERERLAEMAEDELHDELQRIDREIAKWRDQFDADAPDELENAETSYDWRQNLYVRDLILDVLSEESS</sequence>
<evidence type="ECO:0000313" key="2">
    <source>
        <dbReference type="Proteomes" id="UP000282323"/>
    </source>
</evidence>
<dbReference type="EMBL" id="REGA01000012">
    <property type="protein sequence ID" value="RQG93882.1"/>
    <property type="molecule type" value="Genomic_DNA"/>
</dbReference>
<dbReference type="Gene3D" id="1.10.20.140">
    <property type="match status" value="1"/>
</dbReference>
<protein>
    <submittedName>
        <fullName evidence="1">Uncharacterized protein</fullName>
    </submittedName>
</protein>
<name>A0A3N6N6A1_NATCH</name>
<keyword evidence="2" id="KW-1185">Reference proteome</keyword>
<dbReference type="Proteomes" id="UP000282323">
    <property type="component" value="Unassembled WGS sequence"/>
</dbReference>
<organism evidence="1 2">
    <name type="scientific">Natrarchaeobius chitinivorans</name>
    <dbReference type="NCBI Taxonomy" id="1679083"/>
    <lineage>
        <taxon>Archaea</taxon>
        <taxon>Methanobacteriati</taxon>
        <taxon>Methanobacteriota</taxon>
        <taxon>Stenosarchaea group</taxon>
        <taxon>Halobacteria</taxon>
        <taxon>Halobacteriales</taxon>
        <taxon>Natrialbaceae</taxon>
        <taxon>Natrarchaeobius</taxon>
    </lineage>
</organism>
<accession>A0A3N6N6A1</accession>